<evidence type="ECO:0000313" key="2">
    <source>
        <dbReference type="EMBL" id="CDF39329.1"/>
    </source>
</evidence>
<organism evidence="2 3">
    <name type="scientific">Chondrus crispus</name>
    <name type="common">Carrageen Irish moss</name>
    <name type="synonym">Polymorpha crispa</name>
    <dbReference type="NCBI Taxonomy" id="2769"/>
    <lineage>
        <taxon>Eukaryota</taxon>
        <taxon>Rhodophyta</taxon>
        <taxon>Florideophyceae</taxon>
        <taxon>Rhodymeniophycidae</taxon>
        <taxon>Gigartinales</taxon>
        <taxon>Gigartinaceae</taxon>
        <taxon>Chondrus</taxon>
    </lineage>
</organism>
<keyword evidence="3" id="KW-1185">Reference proteome</keyword>
<protein>
    <submittedName>
        <fullName evidence="2">Uncharacterized protein</fullName>
    </submittedName>
</protein>
<gene>
    <name evidence="2" type="ORF">CHC_T00006617001</name>
</gene>
<name>R7QMK2_CHOCR</name>
<dbReference type="EMBL" id="HG002022">
    <property type="protein sequence ID" value="CDF39329.1"/>
    <property type="molecule type" value="Genomic_DNA"/>
</dbReference>
<reference evidence="3" key="1">
    <citation type="journal article" date="2013" name="Proc. Natl. Acad. Sci. U.S.A.">
        <title>Genome structure and metabolic features in the red seaweed Chondrus crispus shed light on evolution of the Archaeplastida.</title>
        <authorList>
            <person name="Collen J."/>
            <person name="Porcel B."/>
            <person name="Carre W."/>
            <person name="Ball S.G."/>
            <person name="Chaparro C."/>
            <person name="Tonon T."/>
            <person name="Barbeyron T."/>
            <person name="Michel G."/>
            <person name="Noel B."/>
            <person name="Valentin K."/>
            <person name="Elias M."/>
            <person name="Artiguenave F."/>
            <person name="Arun A."/>
            <person name="Aury J.M."/>
            <person name="Barbosa-Neto J.F."/>
            <person name="Bothwell J.H."/>
            <person name="Bouget F.Y."/>
            <person name="Brillet L."/>
            <person name="Cabello-Hurtado F."/>
            <person name="Capella-Gutierrez S."/>
            <person name="Charrier B."/>
            <person name="Cladiere L."/>
            <person name="Cock J.M."/>
            <person name="Coelho S.M."/>
            <person name="Colleoni C."/>
            <person name="Czjzek M."/>
            <person name="Da Silva C."/>
            <person name="Delage L."/>
            <person name="Denoeud F."/>
            <person name="Deschamps P."/>
            <person name="Dittami S.M."/>
            <person name="Gabaldon T."/>
            <person name="Gachon C.M."/>
            <person name="Groisillier A."/>
            <person name="Herve C."/>
            <person name="Jabbari K."/>
            <person name="Katinka M."/>
            <person name="Kloareg B."/>
            <person name="Kowalczyk N."/>
            <person name="Labadie K."/>
            <person name="Leblanc C."/>
            <person name="Lopez P.J."/>
            <person name="McLachlan D.H."/>
            <person name="Meslet-Cladiere L."/>
            <person name="Moustafa A."/>
            <person name="Nehr Z."/>
            <person name="Nyvall Collen P."/>
            <person name="Panaud O."/>
            <person name="Partensky F."/>
            <person name="Poulain J."/>
            <person name="Rensing S.A."/>
            <person name="Rousvoal S."/>
            <person name="Samson G."/>
            <person name="Symeonidi A."/>
            <person name="Weissenbach J."/>
            <person name="Zambounis A."/>
            <person name="Wincker P."/>
            <person name="Boyen C."/>
        </authorList>
    </citation>
    <scope>NUCLEOTIDE SEQUENCE [LARGE SCALE GENOMIC DNA]</scope>
    <source>
        <strain evidence="3">cv. Stackhouse</strain>
    </source>
</reference>
<dbReference type="KEGG" id="ccp:CHC_T00006617001"/>
<evidence type="ECO:0000256" key="1">
    <source>
        <dbReference type="SAM" id="MobiDB-lite"/>
    </source>
</evidence>
<dbReference type="AlphaFoldDB" id="R7QMK2"/>
<dbReference type="RefSeq" id="XP_005719240.1">
    <property type="nucleotide sequence ID" value="XM_005719183.1"/>
</dbReference>
<feature type="region of interest" description="Disordered" evidence="1">
    <location>
        <begin position="47"/>
        <end position="75"/>
    </location>
</feature>
<proteinExistence type="predicted"/>
<evidence type="ECO:0000313" key="3">
    <source>
        <dbReference type="Proteomes" id="UP000012073"/>
    </source>
</evidence>
<dbReference type="Proteomes" id="UP000012073">
    <property type="component" value="Unassembled WGS sequence"/>
</dbReference>
<dbReference type="GeneID" id="17326957"/>
<accession>R7QMK2</accession>
<sequence length="85" mass="9410">MSEPALNSSTPYRGYLLRRAVSVRCVRRGRVWRAVTSAFRGLRPSARQWRGRSASVPNSATTPRVPCPSGSSGEGYAISVRDSRW</sequence>
<dbReference type="Gramene" id="CDF39329">
    <property type="protein sequence ID" value="CDF39329"/>
    <property type="gene ID" value="CHC_T00006617001"/>
</dbReference>